<name>A0A388TEB5_9BACT</name>
<evidence type="ECO:0000256" key="1">
    <source>
        <dbReference type="SAM" id="Phobius"/>
    </source>
</evidence>
<keyword evidence="1" id="KW-1133">Transmembrane helix</keyword>
<keyword evidence="3" id="KW-1185">Reference proteome</keyword>
<feature type="transmembrane region" description="Helical" evidence="1">
    <location>
        <begin position="100"/>
        <end position="118"/>
    </location>
</feature>
<protein>
    <submittedName>
        <fullName evidence="2">Uncharacterized protein</fullName>
    </submittedName>
</protein>
<proteinExistence type="predicted"/>
<comment type="caution">
    <text evidence="2">The sequence shown here is derived from an EMBL/GenBank/DDBJ whole genome shotgun (WGS) entry which is preliminary data.</text>
</comment>
<keyword evidence="1" id="KW-0812">Transmembrane</keyword>
<evidence type="ECO:0000313" key="2">
    <source>
        <dbReference type="EMBL" id="GBR75334.1"/>
    </source>
</evidence>
<dbReference type="Proteomes" id="UP000275925">
    <property type="component" value="Unassembled WGS sequence"/>
</dbReference>
<accession>A0A388TEB5</accession>
<evidence type="ECO:0000313" key="3">
    <source>
        <dbReference type="Proteomes" id="UP000275925"/>
    </source>
</evidence>
<dbReference type="AlphaFoldDB" id="A0A388TEB5"/>
<dbReference type="EMBL" id="BGZO01000001">
    <property type="protein sequence ID" value="GBR75334.1"/>
    <property type="molecule type" value="Genomic_DNA"/>
</dbReference>
<gene>
    <name evidence="2" type="ORF">NO2_0020</name>
</gene>
<keyword evidence="1" id="KW-0472">Membrane</keyword>
<sequence>MAEAGKKDLPKEETVAKQSVETIYAETVNCSKSRAGSINAGRAEIDHSGIGLLKAQNVQQSNCGNAVVVAKNLKTSSVRSLITISDNIEGNVRTVLDKQGAAICGVVFASVFMFFRIIRRLCFR</sequence>
<reference evidence="2 3" key="1">
    <citation type="journal article" date="2019" name="ISME J.">
        <title>Genome analyses of uncultured TG2/ZB3 bacteria in 'Margulisbacteria' specifically attached to ectosymbiotic spirochetes of protists in the termite gut.</title>
        <authorList>
            <person name="Utami Y.D."/>
            <person name="Kuwahara H."/>
            <person name="Igai K."/>
            <person name="Murakami T."/>
            <person name="Sugaya K."/>
            <person name="Morikawa T."/>
            <person name="Nagura Y."/>
            <person name="Yuki M."/>
            <person name="Deevong P."/>
            <person name="Inoue T."/>
            <person name="Kihara K."/>
            <person name="Lo N."/>
            <person name="Yamada A."/>
            <person name="Ohkuma M."/>
            <person name="Hongoh Y."/>
        </authorList>
    </citation>
    <scope>NUCLEOTIDE SEQUENCE [LARGE SCALE GENOMIC DNA]</scope>
    <source>
        <strain evidence="2">NkOx7-02</strain>
    </source>
</reference>
<organism evidence="2 3">
    <name type="scientific">Candidatus Termititenax persephonae</name>
    <dbReference type="NCBI Taxonomy" id="2218525"/>
    <lineage>
        <taxon>Bacteria</taxon>
        <taxon>Bacillati</taxon>
        <taxon>Candidatus Margulisiibacteriota</taxon>
        <taxon>Candidatus Termititenacia</taxon>
        <taxon>Candidatus Termititenacales</taxon>
        <taxon>Candidatus Termititenacaceae</taxon>
        <taxon>Candidatus Termititenax</taxon>
    </lineage>
</organism>